<keyword evidence="11" id="KW-1185">Reference proteome</keyword>
<keyword evidence="6" id="KW-0326">Glycosidase</keyword>
<comment type="subcellular location">
    <subcellularLocation>
        <location evidence="1">Secreted</location>
    </subcellularLocation>
</comment>
<evidence type="ECO:0000256" key="5">
    <source>
        <dbReference type="ARBA" id="ARBA00023277"/>
    </source>
</evidence>
<evidence type="ECO:0000256" key="6">
    <source>
        <dbReference type="ARBA" id="ARBA00023295"/>
    </source>
</evidence>
<evidence type="ECO:0000259" key="9">
    <source>
        <dbReference type="Pfam" id="PF01471"/>
    </source>
</evidence>
<evidence type="ECO:0000313" key="10">
    <source>
        <dbReference type="EMBL" id="MFC3766632.1"/>
    </source>
</evidence>
<keyword evidence="7" id="KW-0624">Polysaccharide degradation</keyword>
<reference evidence="11" key="1">
    <citation type="journal article" date="2019" name="Int. J. Syst. Evol. Microbiol.">
        <title>The Global Catalogue of Microorganisms (GCM) 10K type strain sequencing project: providing services to taxonomists for standard genome sequencing and annotation.</title>
        <authorList>
            <consortium name="The Broad Institute Genomics Platform"/>
            <consortium name="The Broad Institute Genome Sequencing Center for Infectious Disease"/>
            <person name="Wu L."/>
            <person name="Ma J."/>
        </authorList>
    </citation>
    <scope>NUCLEOTIDE SEQUENCE [LARGE SCALE GENOMIC DNA]</scope>
    <source>
        <strain evidence="11">CGMCC 4.7241</strain>
    </source>
</reference>
<feature type="signal peptide" evidence="8">
    <location>
        <begin position="1"/>
        <end position="28"/>
    </location>
</feature>
<feature type="chain" id="PRO_5047027994" evidence="8">
    <location>
        <begin position="29"/>
        <end position="387"/>
    </location>
</feature>
<keyword evidence="5" id="KW-0119">Carbohydrate metabolism</keyword>
<feature type="domain" description="Peptidoglycan binding-like" evidence="9">
    <location>
        <begin position="328"/>
        <end position="383"/>
    </location>
</feature>
<gene>
    <name evidence="10" type="ORF">ACFOUW_37795</name>
</gene>
<keyword evidence="4" id="KW-0378">Hydrolase</keyword>
<dbReference type="InterPro" id="IPR009939">
    <property type="entry name" value="Chitosanase_fungal"/>
</dbReference>
<evidence type="ECO:0000256" key="2">
    <source>
        <dbReference type="ARBA" id="ARBA00022525"/>
    </source>
</evidence>
<accession>A0ABV7YQH8</accession>
<keyword evidence="3 8" id="KW-0732">Signal</keyword>
<evidence type="ECO:0000256" key="1">
    <source>
        <dbReference type="ARBA" id="ARBA00004613"/>
    </source>
</evidence>
<evidence type="ECO:0000313" key="11">
    <source>
        <dbReference type="Proteomes" id="UP001595699"/>
    </source>
</evidence>
<dbReference type="SUPFAM" id="SSF47090">
    <property type="entry name" value="PGBD-like"/>
    <property type="match status" value="2"/>
</dbReference>
<feature type="domain" description="Peptidoglycan binding-like" evidence="9">
    <location>
        <begin position="258"/>
        <end position="313"/>
    </location>
</feature>
<evidence type="ECO:0000256" key="8">
    <source>
        <dbReference type="SAM" id="SignalP"/>
    </source>
</evidence>
<dbReference type="InterPro" id="IPR002477">
    <property type="entry name" value="Peptidoglycan-bd-like"/>
</dbReference>
<dbReference type="InterPro" id="IPR036366">
    <property type="entry name" value="PGBDSf"/>
</dbReference>
<dbReference type="RefSeq" id="WP_205118180.1">
    <property type="nucleotide sequence ID" value="NZ_JAFBCM010000001.1"/>
</dbReference>
<evidence type="ECO:0000256" key="4">
    <source>
        <dbReference type="ARBA" id="ARBA00022801"/>
    </source>
</evidence>
<evidence type="ECO:0000256" key="3">
    <source>
        <dbReference type="ARBA" id="ARBA00022729"/>
    </source>
</evidence>
<dbReference type="EMBL" id="JBHRZH010000056">
    <property type="protein sequence ID" value="MFC3766632.1"/>
    <property type="molecule type" value="Genomic_DNA"/>
</dbReference>
<evidence type="ECO:0000256" key="7">
    <source>
        <dbReference type="ARBA" id="ARBA00023326"/>
    </source>
</evidence>
<dbReference type="Proteomes" id="UP001595699">
    <property type="component" value="Unassembled WGS sequence"/>
</dbReference>
<proteinExistence type="predicted"/>
<organism evidence="10 11">
    <name type="scientific">Tenggerimyces flavus</name>
    <dbReference type="NCBI Taxonomy" id="1708749"/>
    <lineage>
        <taxon>Bacteria</taxon>
        <taxon>Bacillati</taxon>
        <taxon>Actinomycetota</taxon>
        <taxon>Actinomycetes</taxon>
        <taxon>Propionibacteriales</taxon>
        <taxon>Nocardioidaceae</taxon>
        <taxon>Tenggerimyces</taxon>
    </lineage>
</organism>
<dbReference type="InterPro" id="IPR036365">
    <property type="entry name" value="PGBD-like_sf"/>
</dbReference>
<comment type="caution">
    <text evidence="10">The sequence shown here is derived from an EMBL/GenBank/DDBJ whole genome shotgun (WGS) entry which is preliminary data.</text>
</comment>
<sequence>MRRVRFLPLLVGWICCIAVVAFAGPAPAATAPLREAPAAPLAGPTADQLRARVQACGTQLSNGLYSQDAGGSQTIPICGKSSAVFWTADFDIDCDGQRTTQCNENTDPSFQPETAWSQSNGQPLNSATLPFIVVPLKSTKFDYSAHNITGGTVAAVVYQNKVAYAVVGDLGPAAIIGEGSYELAEQLGINPNPATGGVGGTVVSFILFPGVKASPIEDAAEARAFGETAANQFVAAGGACDDVSVDFTAYPQLQSGSTGAAVKASQCLLTAAGHSVTPSGTYDATTASAASAFQTARGLPSNGVVDFHTWTALLARGDKPTLRNGSTGVAVRRLQRSLTAALRRTVAIDGQFGTITEQAVRDYQSSRSLGVDGVVGNLTWTALQAGK</sequence>
<dbReference type="Pfam" id="PF07335">
    <property type="entry name" value="Glyco_hydro_75"/>
    <property type="match status" value="1"/>
</dbReference>
<dbReference type="PANTHER" id="PTHR42061">
    <property type="entry name" value="ENDO-CHITOSANASE"/>
    <property type="match status" value="1"/>
</dbReference>
<name>A0ABV7YQH8_9ACTN</name>
<keyword evidence="2" id="KW-0964">Secreted</keyword>
<dbReference type="Pfam" id="PF01471">
    <property type="entry name" value="PG_binding_1"/>
    <property type="match status" value="2"/>
</dbReference>
<dbReference type="PANTHER" id="PTHR42061:SF6">
    <property type="entry name" value="ENDO-CHITOSANASE"/>
    <property type="match status" value="1"/>
</dbReference>
<protein>
    <submittedName>
        <fullName evidence="10">Peptidoglycan-binding protein</fullName>
    </submittedName>
</protein>
<dbReference type="Gene3D" id="1.10.101.10">
    <property type="entry name" value="PGBD-like superfamily/PGBD"/>
    <property type="match status" value="2"/>
</dbReference>